<comment type="caution">
    <text evidence="1">The sequence shown here is derived from an EMBL/GenBank/DDBJ whole genome shotgun (WGS) entry which is preliminary data.</text>
</comment>
<dbReference type="EMBL" id="LIHL02000004">
    <property type="protein sequence ID" value="KAF5472126.1"/>
    <property type="molecule type" value="Genomic_DNA"/>
</dbReference>
<sequence>MGEAAYLSKNKEDLQKSFYKAIPGSSNLWFPQLTRDEGSVSNLHGETNGLDLLQNIVNRDLGGLRGFLHAIMLLPFFPSPTDVDQKHQGPLHLIVLNDMEPLLFMKTIMHLYV</sequence>
<protein>
    <submittedName>
        <fullName evidence="1">Uncharacterized protein</fullName>
    </submittedName>
</protein>
<accession>A0A833XW05</accession>
<name>A0A833XW05_JUGRE</name>
<dbReference type="AlphaFoldDB" id="A0A833XW05"/>
<gene>
    <name evidence="1" type="ORF">F2P56_008866</name>
</gene>
<reference evidence="1" key="1">
    <citation type="submission" date="2015-10" db="EMBL/GenBank/DDBJ databases">
        <authorList>
            <person name="Martinez-Garcia P.J."/>
            <person name="Crepeau M.W."/>
            <person name="Puiu D."/>
            <person name="Gonzalez-Ibeas D."/>
            <person name="Whalen J."/>
            <person name="Stevens K."/>
            <person name="Paul R."/>
            <person name="Butterfield T."/>
            <person name="Britton M."/>
            <person name="Reagan R."/>
            <person name="Chakraborty S."/>
            <person name="Walawage S.L."/>
            <person name="Vasquez-Gross H.A."/>
            <person name="Cardeno C."/>
            <person name="Famula R."/>
            <person name="Pratt K."/>
            <person name="Kuruganti S."/>
            <person name="Aradhya M.K."/>
            <person name="Leslie C.A."/>
            <person name="Dandekar A.M."/>
            <person name="Salzberg S.L."/>
            <person name="Wegrzyn J.L."/>
            <person name="Langley C.H."/>
            <person name="Neale D.B."/>
        </authorList>
    </citation>
    <scope>NUCLEOTIDE SEQUENCE</scope>
    <source>
        <tissue evidence="1">Leaves</tissue>
    </source>
</reference>
<evidence type="ECO:0000313" key="1">
    <source>
        <dbReference type="EMBL" id="KAF5472126.1"/>
    </source>
</evidence>
<proteinExistence type="predicted"/>
<dbReference type="Gramene" id="Jr04_07500_p1">
    <property type="protein sequence ID" value="cds.Jr04_07500_p1"/>
    <property type="gene ID" value="Jr04_07500"/>
</dbReference>
<reference evidence="1" key="2">
    <citation type="submission" date="2020-03" db="EMBL/GenBank/DDBJ databases">
        <title>Walnut 2.0.</title>
        <authorList>
            <person name="Marrano A."/>
            <person name="Britton M."/>
            <person name="Zimin A.V."/>
            <person name="Zaini P.A."/>
            <person name="Workman R."/>
            <person name="Puiu D."/>
            <person name="Bianco L."/>
            <person name="Allen B.J."/>
            <person name="Troggio M."/>
            <person name="Leslie C.A."/>
            <person name="Timp W."/>
            <person name="Dendekar A."/>
            <person name="Salzberg S.L."/>
            <person name="Neale D.B."/>
        </authorList>
    </citation>
    <scope>NUCLEOTIDE SEQUENCE</scope>
    <source>
        <tissue evidence="1">Leaves</tissue>
    </source>
</reference>
<dbReference type="Proteomes" id="UP000619265">
    <property type="component" value="Unassembled WGS sequence"/>
</dbReference>
<evidence type="ECO:0000313" key="2">
    <source>
        <dbReference type="Proteomes" id="UP000619265"/>
    </source>
</evidence>
<organism evidence="1 2">
    <name type="scientific">Juglans regia</name>
    <name type="common">English walnut</name>
    <dbReference type="NCBI Taxonomy" id="51240"/>
    <lineage>
        <taxon>Eukaryota</taxon>
        <taxon>Viridiplantae</taxon>
        <taxon>Streptophyta</taxon>
        <taxon>Embryophyta</taxon>
        <taxon>Tracheophyta</taxon>
        <taxon>Spermatophyta</taxon>
        <taxon>Magnoliopsida</taxon>
        <taxon>eudicotyledons</taxon>
        <taxon>Gunneridae</taxon>
        <taxon>Pentapetalae</taxon>
        <taxon>rosids</taxon>
        <taxon>fabids</taxon>
        <taxon>Fagales</taxon>
        <taxon>Juglandaceae</taxon>
        <taxon>Juglans</taxon>
    </lineage>
</organism>